<sequence>MTSFVFNSALRDEAVGNIDYDTDTFKVMLLTSAASPNKDTWAKRSDVTNEATGTGYPAGGAAATVTVGAVDTANDRVEITLGGAAWAASTITARYAVYYKSRGGAATADELIAVNDFGADVTSTNGTFTLNASTYRKNNP</sequence>
<organism evidence="1 2">
    <name type="scientific">Thauera humireducens</name>
    <dbReference type="NCBI Taxonomy" id="1134435"/>
    <lineage>
        <taxon>Bacteria</taxon>
        <taxon>Pseudomonadati</taxon>
        <taxon>Pseudomonadota</taxon>
        <taxon>Betaproteobacteria</taxon>
        <taxon>Rhodocyclales</taxon>
        <taxon>Zoogloeaceae</taxon>
        <taxon>Thauera</taxon>
    </lineage>
</organism>
<name>A0A127K3T3_9RHOO</name>
<dbReference type="EMBL" id="CP014646">
    <property type="protein sequence ID" value="AMO36616.1"/>
    <property type="molecule type" value="Genomic_DNA"/>
</dbReference>
<gene>
    <name evidence="1" type="ORF">AC731_006470</name>
</gene>
<evidence type="ECO:0000313" key="2">
    <source>
        <dbReference type="Proteomes" id="UP000036902"/>
    </source>
</evidence>
<dbReference type="STRING" id="1134435.AC731_006470"/>
<dbReference type="AlphaFoldDB" id="A0A127K3T3"/>
<evidence type="ECO:0000313" key="1">
    <source>
        <dbReference type="EMBL" id="AMO36616.1"/>
    </source>
</evidence>
<reference evidence="2" key="1">
    <citation type="submission" date="2016-03" db="EMBL/GenBank/DDBJ databases">
        <authorList>
            <person name="Ma C."/>
            <person name="Zhou S."/>
            <person name="Yang G."/>
        </authorList>
    </citation>
    <scope>NUCLEOTIDE SEQUENCE [LARGE SCALE GENOMIC DNA]</scope>
    <source>
        <strain evidence="2">SgZ-1</strain>
    </source>
</reference>
<keyword evidence="2" id="KW-1185">Reference proteome</keyword>
<dbReference type="Proteomes" id="UP000036902">
    <property type="component" value="Chromosome"/>
</dbReference>
<proteinExistence type="predicted"/>
<dbReference type="KEGG" id="thu:AC731_006470"/>
<dbReference type="RefSeq" id="WP_048704209.1">
    <property type="nucleotide sequence ID" value="NZ_CP014646.1"/>
</dbReference>
<accession>A0A127K3T3</accession>
<protein>
    <submittedName>
        <fullName evidence="1">Uncharacterized protein</fullName>
    </submittedName>
</protein>